<evidence type="ECO:0000313" key="1">
    <source>
        <dbReference type="EMBL" id="VEB51711.1"/>
    </source>
</evidence>
<proteinExistence type="predicted"/>
<dbReference type="InterPro" id="IPR036705">
    <property type="entry name" value="Ribosyl_crysJ1_sf"/>
</dbReference>
<keyword evidence="1" id="KW-0378">Hydrolase</keyword>
<protein>
    <submittedName>
        <fullName evidence="1">ADP-ribosylglycohydrolase</fullName>
    </submittedName>
</protein>
<dbReference type="EMBL" id="LR134190">
    <property type="protein sequence ID" value="VEB51711.1"/>
    <property type="molecule type" value="Genomic_DNA"/>
</dbReference>
<dbReference type="Proteomes" id="UP000269208">
    <property type="component" value="Chromosome"/>
</dbReference>
<dbReference type="AlphaFoldDB" id="A0A3S4LPJ0"/>
<gene>
    <name evidence="1" type="ORF">NCTC6754_01435</name>
</gene>
<evidence type="ECO:0000313" key="2">
    <source>
        <dbReference type="Proteomes" id="UP000269208"/>
    </source>
</evidence>
<dbReference type="Gene3D" id="1.10.4080.10">
    <property type="entry name" value="ADP-ribosylation/Crystallin J1"/>
    <property type="match status" value="1"/>
</dbReference>
<dbReference type="GO" id="GO:0016787">
    <property type="term" value="F:hydrolase activity"/>
    <property type="evidence" value="ECO:0007669"/>
    <property type="project" value="UniProtKB-KW"/>
</dbReference>
<dbReference type="SUPFAM" id="SSF101478">
    <property type="entry name" value="ADP-ribosylglycohydrolase"/>
    <property type="match status" value="1"/>
</dbReference>
<organism evidence="1 2">
    <name type="scientific">Salmonella enterica I</name>
    <dbReference type="NCBI Taxonomy" id="59201"/>
    <lineage>
        <taxon>Bacteria</taxon>
        <taxon>Pseudomonadati</taxon>
        <taxon>Pseudomonadota</taxon>
        <taxon>Gammaproteobacteria</taxon>
        <taxon>Enterobacterales</taxon>
        <taxon>Enterobacteriaceae</taxon>
        <taxon>Salmonella</taxon>
    </lineage>
</organism>
<accession>A0A3S4LPJ0</accession>
<name>A0A3S4LPJ0_SALET</name>
<reference evidence="1 2" key="1">
    <citation type="submission" date="2018-12" db="EMBL/GenBank/DDBJ databases">
        <authorList>
            <consortium name="Pathogen Informatics"/>
        </authorList>
    </citation>
    <scope>NUCLEOTIDE SEQUENCE [LARGE SCALE GENOMIC DNA]</scope>
    <source>
        <strain evidence="1 2">NCTC6754</strain>
    </source>
</reference>
<sequence>MHVDRNKILGCLVGAAAADAMGAATEVRTQQQIKDYFWRLGDDLSKTASGHVWPLQRSGDVHG</sequence>